<feature type="region of interest" description="Disordered" evidence="2">
    <location>
        <begin position="399"/>
        <end position="426"/>
    </location>
</feature>
<dbReference type="AlphaFoldDB" id="A0A0M3IFF7"/>
<evidence type="ECO:0000256" key="1">
    <source>
        <dbReference type="ARBA" id="ARBA00022734"/>
    </source>
</evidence>
<feature type="compositionally biased region" description="Polar residues" evidence="2">
    <location>
        <begin position="399"/>
        <end position="410"/>
    </location>
</feature>
<sequence length="595" mass="67294">MSRSVVTNNLERLFALEPRHFPLPESGCARNAAIFPLQILPFRSDFNGYGIGAKVRLEATPYASAQRRIEVSLFGMLLNRQQFESSSGFEICLLESGDDIAFFANVSFDSEGRSAIDVKSRFAAKWSPTIRHIGIGIVIDRAFTLEITVNSSEFVVTVDGFKVTEFVKRCDDVKAVLIWGSIIVKEITIIPSLLYYTPPPEYSTVSQKMEFDINSALNKLALIPTAPEVTPSNTLFKKFSAEESNELKSRNAVLMSKTAECEDKIRHLDPPMKRTVPPRPPPPTLKNRLTPSYSQNDMCFYSKMKSCTGAAGQAAKLSFQNSRDREAEIPNLAQCRRSGYYASERIVDYHSNRRVHFDEASKHQNVTTEFVPSSAHVSPHLNAISTSNNIQMRNRQARSGSCENVSNDTHPSMRNSRSDYRRSSRHRRTVSAINIYSPIISTQQLQEKTEAVYNAAKNFLKSNFTKRSRGTKQLIRTSMEAPQILTLIATPIFGANKFDLGLMQNGDYAMLFSARHNEKCIVLNSTRGGIWQKEERVHRFPFTYEQCFVLKIRAGNPLQVFVNGNFFCEFRVRSALLVDAIKIDNNLRLQQFEIK</sequence>
<dbReference type="SMART" id="SM00276">
    <property type="entry name" value="GLECT"/>
    <property type="match status" value="2"/>
</dbReference>
<dbReference type="SUPFAM" id="SSF49899">
    <property type="entry name" value="Concanavalin A-like lectins/glucanases"/>
    <property type="match status" value="2"/>
</dbReference>
<dbReference type="CDD" id="cd00070">
    <property type="entry name" value="GLECT"/>
    <property type="match status" value="1"/>
</dbReference>
<dbReference type="PANTHER" id="PTHR11346">
    <property type="entry name" value="GALECTIN"/>
    <property type="match status" value="1"/>
</dbReference>
<evidence type="ECO:0000313" key="4">
    <source>
        <dbReference type="Proteomes" id="UP000036681"/>
    </source>
</evidence>
<dbReference type="PANTHER" id="PTHR11346:SF147">
    <property type="entry name" value="GALECTIN"/>
    <property type="match status" value="1"/>
</dbReference>
<keyword evidence="1" id="KW-0430">Lectin</keyword>
<evidence type="ECO:0000256" key="2">
    <source>
        <dbReference type="SAM" id="MobiDB-lite"/>
    </source>
</evidence>
<dbReference type="Gene3D" id="2.60.120.200">
    <property type="match status" value="2"/>
</dbReference>
<dbReference type="SMART" id="SM00908">
    <property type="entry name" value="Gal-bind_lectin"/>
    <property type="match status" value="2"/>
</dbReference>
<dbReference type="InterPro" id="IPR013320">
    <property type="entry name" value="ConA-like_dom_sf"/>
</dbReference>
<accession>A0A0M3IFF7</accession>
<dbReference type="GO" id="GO:0030246">
    <property type="term" value="F:carbohydrate binding"/>
    <property type="evidence" value="ECO:0007669"/>
    <property type="project" value="UniProtKB-KW"/>
</dbReference>
<dbReference type="PROSITE" id="PS51304">
    <property type="entry name" value="GALECTIN"/>
    <property type="match status" value="2"/>
</dbReference>
<dbReference type="InterPro" id="IPR001079">
    <property type="entry name" value="Galectin_CRD"/>
</dbReference>
<dbReference type="Pfam" id="PF00337">
    <property type="entry name" value="Gal-bind_lectin"/>
    <property type="match status" value="2"/>
</dbReference>
<protein>
    <submittedName>
        <fullName evidence="5">Galectin</fullName>
    </submittedName>
</protein>
<evidence type="ECO:0000313" key="5">
    <source>
        <dbReference type="WBParaSite" id="ALUE_0001694301-mRNA-1"/>
    </source>
</evidence>
<proteinExistence type="predicted"/>
<feature type="domain" description="Galectin" evidence="3">
    <location>
        <begin position="57"/>
        <end position="190"/>
    </location>
</feature>
<dbReference type="WBParaSite" id="ALUE_0001694301-mRNA-1">
    <property type="protein sequence ID" value="ALUE_0001694301-mRNA-1"/>
    <property type="gene ID" value="ALUE_0001694301"/>
</dbReference>
<feature type="region of interest" description="Disordered" evidence="2">
    <location>
        <begin position="269"/>
        <end position="289"/>
    </location>
</feature>
<feature type="domain" description="Galectin" evidence="3">
    <location>
        <begin position="471"/>
        <end position="595"/>
    </location>
</feature>
<name>A0A0M3IFF7_ASCLU</name>
<dbReference type="InterPro" id="IPR044156">
    <property type="entry name" value="Galectin-like"/>
</dbReference>
<evidence type="ECO:0000259" key="3">
    <source>
        <dbReference type="PROSITE" id="PS51304"/>
    </source>
</evidence>
<organism evidence="4 5">
    <name type="scientific">Ascaris lumbricoides</name>
    <name type="common">Giant roundworm</name>
    <dbReference type="NCBI Taxonomy" id="6252"/>
    <lineage>
        <taxon>Eukaryota</taxon>
        <taxon>Metazoa</taxon>
        <taxon>Ecdysozoa</taxon>
        <taxon>Nematoda</taxon>
        <taxon>Chromadorea</taxon>
        <taxon>Rhabditida</taxon>
        <taxon>Spirurina</taxon>
        <taxon>Ascaridomorpha</taxon>
        <taxon>Ascaridoidea</taxon>
        <taxon>Ascarididae</taxon>
        <taxon>Ascaris</taxon>
    </lineage>
</organism>
<reference evidence="5" key="1">
    <citation type="submission" date="2017-02" db="UniProtKB">
        <authorList>
            <consortium name="WormBaseParasite"/>
        </authorList>
    </citation>
    <scope>IDENTIFICATION</scope>
</reference>
<keyword evidence="4" id="KW-1185">Reference proteome</keyword>
<dbReference type="Proteomes" id="UP000036681">
    <property type="component" value="Unplaced"/>
</dbReference>